<evidence type="ECO:0000259" key="8">
    <source>
        <dbReference type="PROSITE" id="PS50089"/>
    </source>
</evidence>
<dbReference type="Pfam" id="PF13920">
    <property type="entry name" value="zf-C3HC4_3"/>
    <property type="match status" value="1"/>
</dbReference>
<evidence type="ECO:0000256" key="5">
    <source>
        <dbReference type="ARBA" id="ARBA00023043"/>
    </source>
</evidence>
<comment type="caution">
    <text evidence="9">The sequence shown here is derived from an EMBL/GenBank/DDBJ whole genome shotgun (WGS) entry which is preliminary data.</text>
</comment>
<dbReference type="InterPro" id="IPR017907">
    <property type="entry name" value="Znf_RING_CS"/>
</dbReference>
<dbReference type="InterPro" id="IPR036770">
    <property type="entry name" value="Ankyrin_rpt-contain_sf"/>
</dbReference>
<evidence type="ECO:0000256" key="1">
    <source>
        <dbReference type="ARBA" id="ARBA00022723"/>
    </source>
</evidence>
<accession>A0A2J7ZNL2</accession>
<keyword evidence="2" id="KW-0677">Repeat</keyword>
<dbReference type="PROSITE" id="PS50089">
    <property type="entry name" value="ZF_RING_2"/>
    <property type="match status" value="1"/>
</dbReference>
<dbReference type="SUPFAM" id="SSF48403">
    <property type="entry name" value="Ankyrin repeat"/>
    <property type="match status" value="1"/>
</dbReference>
<dbReference type="OrthoDB" id="534630at2759"/>
<name>A0A2J7ZNL2_9CHLO</name>
<organism evidence="9 10">
    <name type="scientific">Tetrabaena socialis</name>
    <dbReference type="NCBI Taxonomy" id="47790"/>
    <lineage>
        <taxon>Eukaryota</taxon>
        <taxon>Viridiplantae</taxon>
        <taxon>Chlorophyta</taxon>
        <taxon>core chlorophytes</taxon>
        <taxon>Chlorophyceae</taxon>
        <taxon>CS clade</taxon>
        <taxon>Chlamydomonadales</taxon>
        <taxon>Tetrabaenaceae</taxon>
        <taxon>Tetrabaena</taxon>
    </lineage>
</organism>
<dbReference type="EMBL" id="PGGS01000778">
    <property type="protein sequence ID" value="PNH01856.1"/>
    <property type="molecule type" value="Genomic_DNA"/>
</dbReference>
<dbReference type="Pfam" id="PF12796">
    <property type="entry name" value="Ank_2"/>
    <property type="match status" value="2"/>
</dbReference>
<sequence>ASHEMGCAASCMASSSAAEVNRSLKAGDVRGLLQQLEASPGLLSTPTSVLFPSAGTPLHVACELKQVQVVQQLFSFLSCSSIDTLREALKPYCHRLGLELPNTITEGLRIAANMTNCKGETPLMYACAAGSPELVKLLLAKDADAWAVDRCGGRTALHHASMSGSRSCIEALMQHIPARQLTSMEGVRYINVRSICGLTPLHYAVFFDHQDAVRELLHHDPSLIAASESQSYDTFDTCDARSTPLHFAAVRGNVAAAQLLLQHYYAAYLRHSGAGVPRPHDPRMRRNHGHQLPWQVAASHHPANQELLTLLHPGASLAHVLGAAGGPHAGAACFGAASLSAIASAALRAKLLGEVTGLASAGSGSIGSGCGSAQEAGAGLCPGAGMGAAQADADDEEDADEDEDEEGQCGVCFARREQVAPAGCGHGVCGSCAAELCRGMAHQPLLCPFCRQAVPAFVPARPQGTV</sequence>
<dbReference type="PROSITE" id="PS50297">
    <property type="entry name" value="ANK_REP_REGION"/>
    <property type="match status" value="2"/>
</dbReference>
<dbReference type="GO" id="GO:0008270">
    <property type="term" value="F:zinc ion binding"/>
    <property type="evidence" value="ECO:0007669"/>
    <property type="project" value="UniProtKB-KW"/>
</dbReference>
<gene>
    <name evidence="9" type="ORF">TSOC_012228</name>
</gene>
<feature type="non-terminal residue" evidence="9">
    <location>
        <position position="1"/>
    </location>
</feature>
<dbReference type="PANTHER" id="PTHR46680">
    <property type="entry name" value="NF-KAPPA-B INHIBITOR ALPHA"/>
    <property type="match status" value="1"/>
</dbReference>
<dbReference type="InterPro" id="IPR002110">
    <property type="entry name" value="Ankyrin_rpt"/>
</dbReference>
<evidence type="ECO:0000256" key="4">
    <source>
        <dbReference type="ARBA" id="ARBA00022833"/>
    </source>
</evidence>
<dbReference type="InterPro" id="IPR051070">
    <property type="entry name" value="NF-kappa-B_inhibitor"/>
</dbReference>
<evidence type="ECO:0000256" key="3">
    <source>
        <dbReference type="ARBA" id="ARBA00022771"/>
    </source>
</evidence>
<feature type="repeat" description="ANK" evidence="6">
    <location>
        <begin position="196"/>
        <end position="228"/>
    </location>
</feature>
<dbReference type="PROSITE" id="PS50088">
    <property type="entry name" value="ANK_REPEAT"/>
    <property type="match status" value="3"/>
</dbReference>
<dbReference type="SMART" id="SM00248">
    <property type="entry name" value="ANK"/>
    <property type="match status" value="5"/>
</dbReference>
<feature type="repeat" description="ANK" evidence="6">
    <location>
        <begin position="118"/>
        <end position="150"/>
    </location>
</feature>
<dbReference type="SUPFAM" id="SSF57850">
    <property type="entry name" value="RING/U-box"/>
    <property type="match status" value="1"/>
</dbReference>
<keyword evidence="4" id="KW-0862">Zinc</keyword>
<keyword evidence="10" id="KW-1185">Reference proteome</keyword>
<dbReference type="Gene3D" id="1.25.40.20">
    <property type="entry name" value="Ankyrin repeat-containing domain"/>
    <property type="match status" value="2"/>
</dbReference>
<dbReference type="Proteomes" id="UP000236333">
    <property type="component" value="Unassembled WGS sequence"/>
</dbReference>
<protein>
    <submittedName>
        <fullName evidence="9">Putative E3 ubiquitin-protein ligase</fullName>
    </submittedName>
</protein>
<dbReference type="PROSITE" id="PS00518">
    <property type="entry name" value="ZF_RING_1"/>
    <property type="match status" value="1"/>
</dbReference>
<feature type="domain" description="RING-type" evidence="8">
    <location>
        <begin position="409"/>
        <end position="451"/>
    </location>
</feature>
<dbReference type="AlphaFoldDB" id="A0A2J7ZNL2"/>
<evidence type="ECO:0000256" key="6">
    <source>
        <dbReference type="PROSITE-ProRule" id="PRU00023"/>
    </source>
</evidence>
<dbReference type="InterPro" id="IPR001841">
    <property type="entry name" value="Znf_RING"/>
</dbReference>
<keyword evidence="5 6" id="KW-0040">ANK repeat</keyword>
<proteinExistence type="predicted"/>
<keyword evidence="1" id="KW-0479">Metal-binding</keyword>
<feature type="repeat" description="ANK" evidence="6">
    <location>
        <begin position="240"/>
        <end position="263"/>
    </location>
</feature>
<dbReference type="InterPro" id="IPR013083">
    <property type="entry name" value="Znf_RING/FYVE/PHD"/>
</dbReference>
<evidence type="ECO:0000313" key="9">
    <source>
        <dbReference type="EMBL" id="PNH01856.1"/>
    </source>
</evidence>
<evidence type="ECO:0000313" key="10">
    <source>
        <dbReference type="Proteomes" id="UP000236333"/>
    </source>
</evidence>
<keyword evidence="3 7" id="KW-0863">Zinc-finger</keyword>
<dbReference type="PANTHER" id="PTHR46680:SF3">
    <property type="entry name" value="NF-KAPPA-B INHIBITOR CACTUS"/>
    <property type="match status" value="1"/>
</dbReference>
<reference evidence="9 10" key="1">
    <citation type="journal article" date="2017" name="Mol. Biol. Evol.">
        <title>The 4-celled Tetrabaena socialis nuclear genome reveals the essential components for genetic control of cell number at the origin of multicellularity in the volvocine lineage.</title>
        <authorList>
            <person name="Featherston J."/>
            <person name="Arakaki Y."/>
            <person name="Hanschen E.R."/>
            <person name="Ferris P.J."/>
            <person name="Michod R.E."/>
            <person name="Olson B.J.S.C."/>
            <person name="Nozaki H."/>
            <person name="Durand P.M."/>
        </authorList>
    </citation>
    <scope>NUCLEOTIDE SEQUENCE [LARGE SCALE GENOMIC DNA]</scope>
    <source>
        <strain evidence="9 10">NIES-571</strain>
    </source>
</reference>
<evidence type="ECO:0000256" key="2">
    <source>
        <dbReference type="ARBA" id="ARBA00022737"/>
    </source>
</evidence>
<dbReference type="Gene3D" id="3.30.40.10">
    <property type="entry name" value="Zinc/RING finger domain, C3HC4 (zinc finger)"/>
    <property type="match status" value="1"/>
</dbReference>
<evidence type="ECO:0000256" key="7">
    <source>
        <dbReference type="PROSITE-ProRule" id="PRU00175"/>
    </source>
</evidence>